<name>A0A7J9IGQ9_9ROSI</name>
<dbReference type="AlphaFoldDB" id="A0A7J9IGQ9"/>
<comment type="caution">
    <text evidence="1">The sequence shown here is derived from an EMBL/GenBank/DDBJ whole genome shotgun (WGS) entry which is preliminary data.</text>
</comment>
<gene>
    <name evidence="1" type="ORF">Goarm_017896</name>
</gene>
<reference evidence="1 2" key="1">
    <citation type="journal article" date="2019" name="Genome Biol. Evol.">
        <title>Insights into the evolution of the New World diploid cottons (Gossypium, subgenus Houzingenia) based on genome sequencing.</title>
        <authorList>
            <person name="Grover C.E."/>
            <person name="Arick M.A. 2nd"/>
            <person name="Thrash A."/>
            <person name="Conover J.L."/>
            <person name="Sanders W.S."/>
            <person name="Peterson D.G."/>
            <person name="Frelichowski J.E."/>
            <person name="Scheffler J.A."/>
            <person name="Scheffler B.E."/>
            <person name="Wendel J.F."/>
        </authorList>
    </citation>
    <scope>NUCLEOTIDE SEQUENCE [LARGE SCALE GENOMIC DNA]</scope>
    <source>
        <strain evidence="1">6</strain>
        <tissue evidence="1">Leaf</tissue>
    </source>
</reference>
<accession>A0A7J9IGQ9</accession>
<organism evidence="1 2">
    <name type="scientific">Gossypium armourianum</name>
    <dbReference type="NCBI Taxonomy" id="34283"/>
    <lineage>
        <taxon>Eukaryota</taxon>
        <taxon>Viridiplantae</taxon>
        <taxon>Streptophyta</taxon>
        <taxon>Embryophyta</taxon>
        <taxon>Tracheophyta</taxon>
        <taxon>Spermatophyta</taxon>
        <taxon>Magnoliopsida</taxon>
        <taxon>eudicotyledons</taxon>
        <taxon>Gunneridae</taxon>
        <taxon>Pentapetalae</taxon>
        <taxon>rosids</taxon>
        <taxon>malvids</taxon>
        <taxon>Malvales</taxon>
        <taxon>Malvaceae</taxon>
        <taxon>Malvoideae</taxon>
        <taxon>Gossypium</taxon>
    </lineage>
</organism>
<evidence type="ECO:0000313" key="2">
    <source>
        <dbReference type="Proteomes" id="UP000593575"/>
    </source>
</evidence>
<evidence type="ECO:0000313" key="1">
    <source>
        <dbReference type="EMBL" id="MBA0821013.1"/>
    </source>
</evidence>
<protein>
    <submittedName>
        <fullName evidence="1">Uncharacterized protein</fullName>
    </submittedName>
</protein>
<proteinExistence type="predicted"/>
<keyword evidence="2" id="KW-1185">Reference proteome</keyword>
<sequence>MMLQSKVELGLLMEISSP</sequence>
<dbReference type="EMBL" id="JABFAE010000001">
    <property type="protein sequence ID" value="MBA0821013.1"/>
    <property type="molecule type" value="Genomic_DNA"/>
</dbReference>
<dbReference type="Proteomes" id="UP000593575">
    <property type="component" value="Unassembled WGS sequence"/>
</dbReference>